<dbReference type="PANTHER" id="PTHR13929">
    <property type="entry name" value="1,4-DIHYDROXY-2-NAPHTHOATE OCTAPRENYLTRANSFERASE"/>
    <property type="match status" value="1"/>
</dbReference>
<feature type="transmembrane region" description="Helical" evidence="8">
    <location>
        <begin position="125"/>
        <end position="141"/>
    </location>
</feature>
<sequence>MNEEKQIIAGSPMAWLLAARPKTLAGAAVPVMIGLSMAFADGGVAAFRLAPAILCVLFAFIMQIDANFINDYFDFIRGNDDETRLGPRRACAQGWISAKSMLRAIAITTVLACCVGMPLVMYGGVGMIAIGAICVVFCFLYTTSLSYKGLGDILVLVFFGIVPVCAIYYIQLGTITTEVFLASLACGFVIDTLLLINNYRDIDNDSRAGKRTLVVRIGAVGGRLAYLASGAVAVLIGLSYVLYGHVWASCLPVLYMLLHYFAYRRMVRIGKGKALNAVLGLTARNMFVYGVLVSVGFLLDA</sequence>
<dbReference type="Proteomes" id="UP000706891">
    <property type="component" value="Unassembled WGS sequence"/>
</dbReference>
<keyword evidence="6 8" id="KW-1133">Transmembrane helix</keyword>
<evidence type="ECO:0000256" key="6">
    <source>
        <dbReference type="ARBA" id="ARBA00022989"/>
    </source>
</evidence>
<evidence type="ECO:0000256" key="2">
    <source>
        <dbReference type="ARBA" id="ARBA00022428"/>
    </source>
</evidence>
<evidence type="ECO:0000256" key="7">
    <source>
        <dbReference type="ARBA" id="ARBA00023136"/>
    </source>
</evidence>
<dbReference type="Gene3D" id="1.10.357.140">
    <property type="entry name" value="UbiA prenyltransferase"/>
    <property type="match status" value="1"/>
</dbReference>
<feature type="transmembrane region" description="Helical" evidence="8">
    <location>
        <begin position="246"/>
        <end position="263"/>
    </location>
</feature>
<feature type="transmembrane region" description="Helical" evidence="8">
    <location>
        <begin position="275"/>
        <end position="299"/>
    </location>
</feature>
<dbReference type="InterPro" id="IPR004657">
    <property type="entry name" value="MenA"/>
</dbReference>
<evidence type="ECO:0000256" key="8">
    <source>
        <dbReference type="HAMAP-Rule" id="MF_01937"/>
    </source>
</evidence>
<comment type="pathway">
    <text evidence="8">Quinol/quinone metabolism; menaquinone biosynthesis; menaquinol from 1,4-dihydroxy-2-naphthoate: step 1/2.</text>
</comment>
<comment type="catalytic activity">
    <reaction evidence="8">
        <text>an all-trans-polyprenyl diphosphate + 1,4-dihydroxy-2-naphthoate + H(+) = a 2-demethylmenaquinol + CO2 + diphosphate</text>
        <dbReference type="Rhea" id="RHEA:26478"/>
        <dbReference type="Rhea" id="RHEA-COMP:9563"/>
        <dbReference type="Rhea" id="RHEA-COMP:9564"/>
        <dbReference type="ChEBI" id="CHEBI:11173"/>
        <dbReference type="ChEBI" id="CHEBI:15378"/>
        <dbReference type="ChEBI" id="CHEBI:16526"/>
        <dbReference type="ChEBI" id="CHEBI:33019"/>
        <dbReference type="ChEBI" id="CHEBI:55437"/>
        <dbReference type="ChEBI" id="CHEBI:58914"/>
        <dbReference type="EC" id="2.5.1.74"/>
    </reaction>
</comment>
<dbReference type="GO" id="GO:0042371">
    <property type="term" value="P:vitamin K biosynthetic process"/>
    <property type="evidence" value="ECO:0007669"/>
    <property type="project" value="TreeGrafter"/>
</dbReference>
<evidence type="ECO:0000256" key="1">
    <source>
        <dbReference type="ARBA" id="ARBA00004141"/>
    </source>
</evidence>
<dbReference type="InterPro" id="IPR026046">
    <property type="entry name" value="UBIAD1"/>
</dbReference>
<comment type="subcellular location">
    <subcellularLocation>
        <location evidence="8">Cell membrane</location>
        <topology evidence="8">Multi-pass membrane protein</topology>
    </subcellularLocation>
    <subcellularLocation>
        <location evidence="1">Membrane</location>
        <topology evidence="1">Multi-pass membrane protein</topology>
    </subcellularLocation>
</comment>
<name>A0A938WUU3_9BACT</name>
<evidence type="ECO:0000256" key="3">
    <source>
        <dbReference type="ARBA" id="ARBA00022475"/>
    </source>
</evidence>
<dbReference type="GO" id="GO:0005886">
    <property type="term" value="C:plasma membrane"/>
    <property type="evidence" value="ECO:0007669"/>
    <property type="project" value="UniProtKB-SubCell"/>
</dbReference>
<dbReference type="Pfam" id="PF01040">
    <property type="entry name" value="UbiA"/>
    <property type="match status" value="1"/>
</dbReference>
<dbReference type="EMBL" id="JACJJG010000095">
    <property type="protein sequence ID" value="MBM6674564.1"/>
    <property type="molecule type" value="Genomic_DNA"/>
</dbReference>
<evidence type="ECO:0000313" key="10">
    <source>
        <dbReference type="EMBL" id="MBM6674564.1"/>
    </source>
</evidence>
<evidence type="ECO:0000256" key="5">
    <source>
        <dbReference type="ARBA" id="ARBA00022692"/>
    </source>
</evidence>
<dbReference type="NCBIfam" id="TIGR00751">
    <property type="entry name" value="menA"/>
    <property type="match status" value="1"/>
</dbReference>
<keyword evidence="2 8" id="KW-0474">Menaquinone biosynthesis</keyword>
<feature type="transmembrane region" description="Helical" evidence="8">
    <location>
        <begin position="179"/>
        <end position="199"/>
    </location>
</feature>
<protein>
    <recommendedName>
        <fullName evidence="8 9">1,4-dihydroxy-2-naphthoate octaprenyltransferase</fullName>
        <shortName evidence="8">DHNA-octaprenyltransferase</shortName>
        <ecNumber evidence="8 9">2.5.1.74</ecNumber>
    </recommendedName>
</protein>
<dbReference type="GO" id="GO:0009234">
    <property type="term" value="P:menaquinone biosynthetic process"/>
    <property type="evidence" value="ECO:0007669"/>
    <property type="project" value="UniProtKB-UniRule"/>
</dbReference>
<feature type="transmembrane region" description="Helical" evidence="8">
    <location>
        <begin position="153"/>
        <end position="173"/>
    </location>
</feature>
<evidence type="ECO:0000256" key="9">
    <source>
        <dbReference type="NCBIfam" id="TIGR00751"/>
    </source>
</evidence>
<reference evidence="10" key="1">
    <citation type="submission" date="2020-08" db="EMBL/GenBank/DDBJ databases">
        <authorList>
            <person name="Cejkova D."/>
            <person name="Kubasova T."/>
            <person name="Jahodarova E."/>
            <person name="Rychlik I."/>
        </authorList>
    </citation>
    <scope>NUCLEOTIDE SEQUENCE</scope>
    <source>
        <strain evidence="10">An824</strain>
    </source>
</reference>
<organism evidence="10 11">
    <name type="scientific">Marseilla massiliensis</name>
    <dbReference type="NCBI Taxonomy" id="1841864"/>
    <lineage>
        <taxon>Bacteria</taxon>
        <taxon>Pseudomonadati</taxon>
        <taxon>Bacteroidota</taxon>
        <taxon>Bacteroidia</taxon>
        <taxon>Bacteroidales</taxon>
        <taxon>Prevotellaceae</taxon>
        <taxon>Marseilla</taxon>
    </lineage>
</organism>
<comment type="similarity">
    <text evidence="8">Belongs to the MenA family. Type 1 subfamily.</text>
</comment>
<keyword evidence="5 8" id="KW-0812">Transmembrane</keyword>
<comment type="function">
    <text evidence="8">Conversion of 1,4-dihydroxy-2-naphthoate (DHNA) to demethylmenaquinone (DMK).</text>
</comment>
<dbReference type="CDD" id="cd13962">
    <property type="entry name" value="PT_UbiA_UBIAD1"/>
    <property type="match status" value="1"/>
</dbReference>
<feature type="transmembrane region" description="Helical" evidence="8">
    <location>
        <begin position="43"/>
        <end position="62"/>
    </location>
</feature>
<dbReference type="HAMAP" id="MF_01937">
    <property type="entry name" value="MenA_1"/>
    <property type="match status" value="1"/>
</dbReference>
<proteinExistence type="inferred from homology"/>
<evidence type="ECO:0000256" key="4">
    <source>
        <dbReference type="ARBA" id="ARBA00022679"/>
    </source>
</evidence>
<dbReference type="PIRSF" id="PIRSF005355">
    <property type="entry name" value="UBIAD1"/>
    <property type="match status" value="1"/>
</dbReference>
<dbReference type="PANTHER" id="PTHR13929:SF0">
    <property type="entry name" value="UBIA PRENYLTRANSFERASE DOMAIN-CONTAINING PROTEIN 1"/>
    <property type="match status" value="1"/>
</dbReference>
<comment type="caution">
    <text evidence="10">The sequence shown here is derived from an EMBL/GenBank/DDBJ whole genome shotgun (WGS) entry which is preliminary data.</text>
</comment>
<keyword evidence="4 8" id="KW-0808">Transferase</keyword>
<keyword evidence="3 8" id="KW-1003">Cell membrane</keyword>
<feature type="transmembrane region" description="Helical" evidence="8">
    <location>
        <begin position="220"/>
        <end position="240"/>
    </location>
</feature>
<dbReference type="AlphaFoldDB" id="A0A938WUU3"/>
<keyword evidence="7 8" id="KW-0472">Membrane</keyword>
<dbReference type="EC" id="2.5.1.74" evidence="8 9"/>
<dbReference type="InterPro" id="IPR000537">
    <property type="entry name" value="UbiA_prenyltransferase"/>
</dbReference>
<accession>A0A938WUU3</accession>
<dbReference type="InterPro" id="IPR044878">
    <property type="entry name" value="UbiA_sf"/>
</dbReference>
<keyword evidence="11" id="KW-1185">Reference proteome</keyword>
<reference evidence="10" key="2">
    <citation type="journal article" date="2021" name="Sci. Rep.">
        <title>The distribution of antibiotic resistance genes in chicken gut microbiota commensals.</title>
        <authorList>
            <person name="Juricova H."/>
            <person name="Matiasovicova J."/>
            <person name="Kubasova T."/>
            <person name="Cejkova D."/>
            <person name="Rychlik I."/>
        </authorList>
    </citation>
    <scope>NUCLEOTIDE SEQUENCE</scope>
    <source>
        <strain evidence="10">An824</strain>
    </source>
</reference>
<gene>
    <name evidence="8 10" type="primary">menA</name>
    <name evidence="10" type="ORF">H6A34_11850</name>
</gene>
<evidence type="ECO:0000313" key="11">
    <source>
        <dbReference type="Proteomes" id="UP000706891"/>
    </source>
</evidence>
<dbReference type="GO" id="GO:0046428">
    <property type="term" value="F:1,4-dihydroxy-2-naphthoate polyprenyltransferase activity"/>
    <property type="evidence" value="ECO:0007669"/>
    <property type="project" value="UniProtKB-UniRule"/>
</dbReference>